<keyword evidence="3" id="KW-0479">Metal-binding</keyword>
<comment type="cofactor">
    <cofactor evidence="1">
        <name>Ca(2+)</name>
        <dbReference type="ChEBI" id="CHEBI:29108"/>
    </cofactor>
</comment>
<dbReference type="SUPFAM" id="SSF53649">
    <property type="entry name" value="Alkaline phosphatase-like"/>
    <property type="match status" value="1"/>
</dbReference>
<feature type="chain" id="PRO_5021875356" evidence="7">
    <location>
        <begin position="27"/>
        <end position="472"/>
    </location>
</feature>
<evidence type="ECO:0000256" key="4">
    <source>
        <dbReference type="ARBA" id="ARBA00022729"/>
    </source>
</evidence>
<dbReference type="EMBL" id="CP036261">
    <property type="protein sequence ID" value="QDS86342.1"/>
    <property type="molecule type" value="Genomic_DNA"/>
</dbReference>
<evidence type="ECO:0000259" key="8">
    <source>
        <dbReference type="Pfam" id="PF00884"/>
    </source>
</evidence>
<keyword evidence="5 9" id="KW-0378">Hydrolase</keyword>
<feature type="domain" description="Sulfatase N-terminal" evidence="8">
    <location>
        <begin position="33"/>
        <end position="376"/>
    </location>
</feature>
<dbReference type="PANTHER" id="PTHR42693">
    <property type="entry name" value="ARYLSULFATASE FAMILY MEMBER"/>
    <property type="match status" value="1"/>
</dbReference>
<dbReference type="Gene3D" id="3.40.720.10">
    <property type="entry name" value="Alkaline Phosphatase, subunit A"/>
    <property type="match status" value="1"/>
</dbReference>
<reference evidence="9 10" key="1">
    <citation type="submission" date="2019-02" db="EMBL/GenBank/DDBJ databases">
        <title>Deep-cultivation of Planctomycetes and their phenomic and genomic characterization uncovers novel biology.</title>
        <authorList>
            <person name="Wiegand S."/>
            <person name="Jogler M."/>
            <person name="Boedeker C."/>
            <person name="Pinto D."/>
            <person name="Vollmers J."/>
            <person name="Rivas-Marin E."/>
            <person name="Kohn T."/>
            <person name="Peeters S.H."/>
            <person name="Heuer A."/>
            <person name="Rast P."/>
            <person name="Oberbeckmann S."/>
            <person name="Bunk B."/>
            <person name="Jeske O."/>
            <person name="Meyerdierks A."/>
            <person name="Storesund J.E."/>
            <person name="Kallscheuer N."/>
            <person name="Luecker S."/>
            <person name="Lage O.M."/>
            <person name="Pohl T."/>
            <person name="Merkel B.J."/>
            <person name="Hornburger P."/>
            <person name="Mueller R.-W."/>
            <person name="Bruemmer F."/>
            <person name="Labrenz M."/>
            <person name="Spormann A.M."/>
            <person name="Op den Camp H."/>
            <person name="Overmann J."/>
            <person name="Amann R."/>
            <person name="Jetten M.S.M."/>
            <person name="Mascher T."/>
            <person name="Medema M.H."/>
            <person name="Devos D.P."/>
            <person name="Kaster A.-K."/>
            <person name="Ovreas L."/>
            <person name="Rohde M."/>
            <person name="Galperin M.Y."/>
            <person name="Jogler C."/>
        </authorList>
    </citation>
    <scope>NUCLEOTIDE SEQUENCE [LARGE SCALE GENOMIC DNA]</scope>
    <source>
        <strain evidence="9 10">EC9</strain>
    </source>
</reference>
<name>A0A517LUP7_9BACT</name>
<feature type="signal peptide" evidence="7">
    <location>
        <begin position="1"/>
        <end position="26"/>
    </location>
</feature>
<evidence type="ECO:0000313" key="9">
    <source>
        <dbReference type="EMBL" id="QDS86342.1"/>
    </source>
</evidence>
<dbReference type="InterPro" id="IPR000917">
    <property type="entry name" value="Sulfatase_N"/>
</dbReference>
<evidence type="ECO:0000256" key="6">
    <source>
        <dbReference type="ARBA" id="ARBA00022837"/>
    </source>
</evidence>
<dbReference type="Pfam" id="PF00884">
    <property type="entry name" value="Sulfatase"/>
    <property type="match status" value="1"/>
</dbReference>
<dbReference type="GO" id="GO:0046872">
    <property type="term" value="F:metal ion binding"/>
    <property type="evidence" value="ECO:0007669"/>
    <property type="project" value="UniProtKB-KW"/>
</dbReference>
<evidence type="ECO:0000256" key="5">
    <source>
        <dbReference type="ARBA" id="ARBA00022801"/>
    </source>
</evidence>
<comment type="similarity">
    <text evidence="2">Belongs to the sulfatase family.</text>
</comment>
<organism evidence="9 10">
    <name type="scientific">Rosistilla ulvae</name>
    <dbReference type="NCBI Taxonomy" id="1930277"/>
    <lineage>
        <taxon>Bacteria</taxon>
        <taxon>Pseudomonadati</taxon>
        <taxon>Planctomycetota</taxon>
        <taxon>Planctomycetia</taxon>
        <taxon>Pirellulales</taxon>
        <taxon>Pirellulaceae</taxon>
        <taxon>Rosistilla</taxon>
    </lineage>
</organism>
<keyword evidence="6" id="KW-0106">Calcium</keyword>
<dbReference type="PANTHER" id="PTHR42693:SF42">
    <property type="entry name" value="ARYLSULFATASE G"/>
    <property type="match status" value="1"/>
</dbReference>
<evidence type="ECO:0000256" key="1">
    <source>
        <dbReference type="ARBA" id="ARBA00001913"/>
    </source>
</evidence>
<keyword evidence="10" id="KW-1185">Reference proteome</keyword>
<dbReference type="CDD" id="cd16155">
    <property type="entry name" value="sulfatase_like"/>
    <property type="match status" value="1"/>
</dbReference>
<dbReference type="Proteomes" id="UP000319557">
    <property type="component" value="Chromosome"/>
</dbReference>
<evidence type="ECO:0000256" key="3">
    <source>
        <dbReference type="ARBA" id="ARBA00022723"/>
    </source>
</evidence>
<dbReference type="InterPro" id="IPR017850">
    <property type="entry name" value="Alkaline_phosphatase_core_sf"/>
</dbReference>
<sequence length="472" mass="52348" precursor="true">MGYAHRVRRVGLVAALLFVGTGFAKATAAEQQPNFLVIVSDDQRPDTIAALGNPVIETPNLDQLVREGMTFTRASSAFPLCVPSRAEILTGATAFHNGVPYGGGRLKKGQVFWADALRDAGYQTWYCGKWMNDGAPKTRGYDETSGLFSSGGAGPLGRQPRYGRHNRLITGYRGWTFKSADGKPELEKGIGVVGETSKYIANGAIQLLQRKTDKPFFMHVNFTAPHDPLIIPPGYAGKYKPSEMQVPANLLPKHPFDHGNIDGRDEQLLPWPRTETDVREEIAAYYAVIDDMDAQIGRILAALKASGRYDNTVILFTSDHGLALGSHGLMGKQNMYEHTIGVPFIIAGPGIPKNQRTAAQIYLRDMYPTTCELAGIPIPQTVEAKSIVPILRSPETEIYPAVFGYYKETQRMIRTARWKLIRYPKIGRAQLFDLKNDPDELVDLSGSSKHQELASRLGDQMDQWFQQQNEKH</sequence>
<accession>A0A517LUP7</accession>
<dbReference type="InterPro" id="IPR050738">
    <property type="entry name" value="Sulfatase"/>
</dbReference>
<gene>
    <name evidence="9" type="ORF">EC9_05030</name>
</gene>
<dbReference type="EC" id="3.1.6.1" evidence="9"/>
<dbReference type="AlphaFoldDB" id="A0A517LUP7"/>
<dbReference type="KEGG" id="ruv:EC9_05030"/>
<proteinExistence type="inferred from homology"/>
<keyword evidence="4 7" id="KW-0732">Signal</keyword>
<evidence type="ECO:0000313" key="10">
    <source>
        <dbReference type="Proteomes" id="UP000319557"/>
    </source>
</evidence>
<protein>
    <submittedName>
        <fullName evidence="9">Arylsulfatase</fullName>
        <ecNumber evidence="9">3.1.6.1</ecNumber>
    </submittedName>
</protein>
<dbReference type="GO" id="GO:0004065">
    <property type="term" value="F:arylsulfatase activity"/>
    <property type="evidence" value="ECO:0007669"/>
    <property type="project" value="UniProtKB-EC"/>
</dbReference>
<evidence type="ECO:0000256" key="7">
    <source>
        <dbReference type="SAM" id="SignalP"/>
    </source>
</evidence>
<evidence type="ECO:0000256" key="2">
    <source>
        <dbReference type="ARBA" id="ARBA00008779"/>
    </source>
</evidence>